<keyword evidence="1 4" id="KW-0963">Cytoplasm</keyword>
<evidence type="ECO:0000256" key="2">
    <source>
        <dbReference type="ARBA" id="ARBA00022795"/>
    </source>
</evidence>
<evidence type="ECO:0000313" key="6">
    <source>
        <dbReference type="Proteomes" id="UP000604001"/>
    </source>
</evidence>
<comment type="function">
    <text evidence="4">Acts as an anti-CsrA protein, binds CsrA and prevents it from repressing translation of its target genes, one of which is flagellin. Binds to flagellin and participates in the assembly of the flagellum.</text>
</comment>
<dbReference type="Proteomes" id="UP000604001">
    <property type="component" value="Unassembled WGS sequence"/>
</dbReference>
<dbReference type="HAMAP" id="MF_01185">
    <property type="entry name" value="FliW"/>
    <property type="match status" value="1"/>
</dbReference>
<comment type="similarity">
    <text evidence="4">Belongs to the FliW family.</text>
</comment>
<organism evidence="5 6">
    <name type="scientific">Nocardioides deserti</name>
    <dbReference type="NCBI Taxonomy" id="1588644"/>
    <lineage>
        <taxon>Bacteria</taxon>
        <taxon>Bacillati</taxon>
        <taxon>Actinomycetota</taxon>
        <taxon>Actinomycetes</taxon>
        <taxon>Propionibacteriales</taxon>
        <taxon>Nocardioidaceae</taxon>
        <taxon>Nocardioides</taxon>
    </lineage>
</organism>
<protein>
    <recommendedName>
        <fullName evidence="4">Flagellar assembly factor FliW</fullName>
    </recommendedName>
</protein>
<keyword evidence="5" id="KW-0966">Cell projection</keyword>
<dbReference type="InterPro" id="IPR003775">
    <property type="entry name" value="Flagellar_assembly_factor_FliW"/>
</dbReference>
<dbReference type="PANTHER" id="PTHR39190">
    <property type="entry name" value="FLAGELLAR ASSEMBLY FACTOR FLIW"/>
    <property type="match status" value="1"/>
</dbReference>
<gene>
    <name evidence="4" type="primary">fliW</name>
    <name evidence="5" type="ORF">H7344_19295</name>
</gene>
<keyword evidence="6" id="KW-1185">Reference proteome</keyword>
<dbReference type="EMBL" id="JACMYC010000021">
    <property type="protein sequence ID" value="MBC2962440.1"/>
    <property type="molecule type" value="Genomic_DNA"/>
</dbReference>
<comment type="subunit">
    <text evidence="4">Interacts with translational regulator CsrA and flagellin(s).</text>
</comment>
<dbReference type="SUPFAM" id="SSF141457">
    <property type="entry name" value="BH3618-like"/>
    <property type="match status" value="1"/>
</dbReference>
<keyword evidence="3 4" id="KW-0810">Translation regulation</keyword>
<dbReference type="Gene3D" id="2.30.290.10">
    <property type="entry name" value="BH3618-like"/>
    <property type="match status" value="1"/>
</dbReference>
<dbReference type="RefSeq" id="WP_186347613.1">
    <property type="nucleotide sequence ID" value="NZ_BMMR01000005.1"/>
</dbReference>
<keyword evidence="5" id="KW-0282">Flagellum</keyword>
<keyword evidence="5" id="KW-0969">Cilium</keyword>
<dbReference type="Pfam" id="PF02623">
    <property type="entry name" value="FliW"/>
    <property type="match status" value="1"/>
</dbReference>
<evidence type="ECO:0000256" key="4">
    <source>
        <dbReference type="HAMAP-Rule" id="MF_01185"/>
    </source>
</evidence>
<dbReference type="PANTHER" id="PTHR39190:SF1">
    <property type="entry name" value="FLAGELLAR ASSEMBLY FACTOR FLIW"/>
    <property type="match status" value="1"/>
</dbReference>
<proteinExistence type="inferred from homology"/>
<name>A0ABR6UDS9_9ACTN</name>
<dbReference type="InterPro" id="IPR024046">
    <property type="entry name" value="Flagellar_assmbl_FliW_dom_sf"/>
</dbReference>
<keyword evidence="2 4" id="KW-1005">Bacterial flagellum biogenesis</keyword>
<evidence type="ECO:0000256" key="3">
    <source>
        <dbReference type="ARBA" id="ARBA00022845"/>
    </source>
</evidence>
<evidence type="ECO:0000313" key="5">
    <source>
        <dbReference type="EMBL" id="MBC2962440.1"/>
    </source>
</evidence>
<reference evidence="5 6" key="1">
    <citation type="submission" date="2020-08" db="EMBL/GenBank/DDBJ databases">
        <title>novel species in genus Nocardioides.</title>
        <authorList>
            <person name="Zhang G."/>
        </authorList>
    </citation>
    <scope>NUCLEOTIDE SEQUENCE [LARGE SCALE GENOMIC DNA]</scope>
    <source>
        <strain evidence="5 6">SC8A-24</strain>
    </source>
</reference>
<comment type="subcellular location">
    <subcellularLocation>
        <location evidence="4">Cytoplasm</location>
    </subcellularLocation>
</comment>
<comment type="caution">
    <text evidence="5">The sequence shown here is derived from an EMBL/GenBank/DDBJ whole genome shotgun (WGS) entry which is preliminary data.</text>
</comment>
<accession>A0ABR6UDS9</accession>
<evidence type="ECO:0000256" key="1">
    <source>
        <dbReference type="ARBA" id="ARBA00022490"/>
    </source>
</evidence>
<keyword evidence="4" id="KW-0143">Chaperone</keyword>
<sequence length="128" mass="13601">MSEIPVIELVHPLPGFPDARRFALVELDEDGVLCALRSLDDPDLRFLVAPATPFFPDYAPVVDDTAAEELALTTADDALVLLILTPGPSLQETTANLRAPLVLNAGTRRACQVILDDAALSVATPLVA</sequence>